<organism evidence="5 6">
    <name type="scientific">Astyanax mexicanus</name>
    <name type="common">Blind cave fish</name>
    <name type="synonym">Astyanax fasciatus mexicanus</name>
    <dbReference type="NCBI Taxonomy" id="7994"/>
    <lineage>
        <taxon>Eukaryota</taxon>
        <taxon>Metazoa</taxon>
        <taxon>Chordata</taxon>
        <taxon>Craniata</taxon>
        <taxon>Vertebrata</taxon>
        <taxon>Euteleostomi</taxon>
        <taxon>Actinopterygii</taxon>
        <taxon>Neopterygii</taxon>
        <taxon>Teleostei</taxon>
        <taxon>Ostariophysi</taxon>
        <taxon>Characiformes</taxon>
        <taxon>Characoidei</taxon>
        <taxon>Acestrorhamphidae</taxon>
        <taxon>Acestrorhamphinae</taxon>
        <taxon>Astyanax</taxon>
    </lineage>
</organism>
<dbReference type="InterPro" id="IPR003598">
    <property type="entry name" value="Ig_sub2"/>
</dbReference>
<dbReference type="Ensembl" id="ENSAMXT00005015443.1">
    <property type="protein sequence ID" value="ENSAMXP00005013956.1"/>
    <property type="gene ID" value="ENSAMXG00005007346.1"/>
</dbReference>
<accession>A0A8B9HRA1</accession>
<feature type="domain" description="Ig-like" evidence="3">
    <location>
        <begin position="921"/>
        <end position="1011"/>
    </location>
</feature>
<dbReference type="PROSITE" id="PS50835">
    <property type="entry name" value="IG_LIKE"/>
    <property type="match status" value="4"/>
</dbReference>
<dbReference type="InterPro" id="IPR003599">
    <property type="entry name" value="Ig_sub"/>
</dbReference>
<dbReference type="FunFam" id="2.60.40.10:FF:000060">
    <property type="entry name" value="Myosin-binding protein C, slow type"/>
    <property type="match status" value="1"/>
</dbReference>
<feature type="domain" description="Fibronectin type-III" evidence="4">
    <location>
        <begin position="1016"/>
        <end position="1110"/>
    </location>
</feature>
<dbReference type="GO" id="GO:0031430">
    <property type="term" value="C:M band"/>
    <property type="evidence" value="ECO:0007669"/>
    <property type="project" value="TreeGrafter"/>
</dbReference>
<dbReference type="InterPro" id="IPR013783">
    <property type="entry name" value="Ig-like_fold"/>
</dbReference>
<evidence type="ECO:0000313" key="5">
    <source>
        <dbReference type="Ensembl" id="ENSAMXP00005013956.1"/>
    </source>
</evidence>
<dbReference type="SMART" id="SM00409">
    <property type="entry name" value="IG"/>
    <property type="match status" value="7"/>
</dbReference>
<dbReference type="InterPro" id="IPR036179">
    <property type="entry name" value="Ig-like_dom_sf"/>
</dbReference>
<dbReference type="AlphaFoldDB" id="A0A8B9HRA1"/>
<dbReference type="SMART" id="SM00408">
    <property type="entry name" value="IGc2"/>
    <property type="match status" value="4"/>
</dbReference>
<dbReference type="PANTHER" id="PTHR13817:SF181">
    <property type="entry name" value="IMMUNOGLOBULIN-LIKE AND FIBRONECTIN TYPE III DOMAIN-CONTAINING PROTEIN 1"/>
    <property type="match status" value="1"/>
</dbReference>
<sequence>MWILLGIKRRSKVPGVIITQYIEELPEGKTTPDFTRKPIALTIQEGKLAIFKAIVIGDPQPTVTWKRANGEMNDPEKFQNKYDPTSNEHTLEIPKVTSDEADTYKCYAFNEYGKAVCTVVLNIIEVGFKKSKEMKKAEGFAGKKEEKREGDIDDAVWDLLLSADKKDYEQICIEHGITDFRGMLKKLIEMKKEREEEQAQFVKQITNLKPIEVKSEDAASFELDMELKDPNSRIFLYKDGVMIPYTKEAESEMKHCLKQVGKKYMFTVKNLSPDDAGIYQVDVEGVNIFSTDFKIPPVEFVVKIQEVKAEERQDAVFECVTSLPMNQIVWTLKNSPLSNSDKYEITVSEDKLIHRLKIIDCMPVDAGIYAALAGIKSCSAWLIVEGRFQTLERIELLRLHSNSAGGGGIDLLGEGADAGGDMSKFLADPGVHFSAGLEDCKAIVGEAAELVCKLSSQDCKGVWYKDGKEVHKDGATHKLKIHKVTEEFSGKYKFEADGRKTEAVIAVEDPPRFDSKELEEFAAPTVIKNNQKATFKIPFIGREPVKIQWYKDGEELVPDTNCKIEISEGQSRLLMTKLQRKDTGEIKVKIKNEFGTVEAVTNLVVLDKPTPPLGPLEIVEASSNCVEIKWRPPKDDGGCPIAHYFLERNQVGRNTWKKIGQIPGEAHYKDTDVDHGRRYCYRIRAETPEGISELYETEDVQAAYPGPPSAPKVVSAFKDCITLTWTPPTNTGGTNLLGYNVEKRKKGSNLWGLVHPPEEPVKTKKYDCKDVIEGMEYEFRVAAINISGAGEPSTPSEFVFARDPKKKNKFILKLYITILILSLNYYFFVAVNNMLNHHNFSPLEPPVQDEAKGYFVEIRPAESTEWDRCNTNAIIMTSFTVKGMKSMAMYWVRVVAFNEGGLGEPQELDNYILAMPPPVRPKFTDSKMKSFMVVRAGNSTRFNVNFVASPWPDVIWLKDGVPVSKRVTVSNAEGGSQILIPSAERSDSGIYTIIVKNIVGQETFSTEIRVTDEPKPPGPVDLDENVPGTVTVTWTASPDEKRDDRLHYMVMKRDSSKRTWHTVADRIFNNKFTACNIMPGREYQFRVYAKNDMGQSAPSESQKWLITEKKEKFTLVLPESKTCNLERPPKFLVPLKLHTAPEGYECYMSCAVKGNPTPHVTWYRNNVSINTNTNYHITNTCGVCSMLILMVGPKDTGEYKVVAESPLGRAECSTKLTVRGENFKPYCWTHKAQKL</sequence>
<dbReference type="FunFam" id="2.60.40.10:FF:000031">
    <property type="entry name" value="Myosin-binding protein C, slow type"/>
    <property type="match status" value="1"/>
</dbReference>
<protein>
    <submittedName>
        <fullName evidence="5">Immunoglobulin like and fibronectin type III domain containing 1, tandem duplicate 1</fullName>
    </submittedName>
</protein>
<dbReference type="PANTHER" id="PTHR13817">
    <property type="entry name" value="TITIN"/>
    <property type="match status" value="1"/>
</dbReference>
<reference evidence="5" key="1">
    <citation type="submission" date="2025-08" db="UniProtKB">
        <authorList>
            <consortium name="Ensembl"/>
        </authorList>
    </citation>
    <scope>IDENTIFICATION</scope>
</reference>
<dbReference type="FunFam" id="2.60.40.10:FF:001232">
    <property type="entry name" value="Immunoglobulin-like and fibronectin type III domain-containing 1"/>
    <property type="match status" value="1"/>
</dbReference>
<feature type="domain" description="Fibronectin type-III" evidence="4">
    <location>
        <begin position="612"/>
        <end position="706"/>
    </location>
</feature>
<feature type="domain" description="Ig-like" evidence="3">
    <location>
        <begin position="1129"/>
        <end position="1217"/>
    </location>
</feature>
<evidence type="ECO:0000259" key="4">
    <source>
        <dbReference type="PROSITE" id="PS50853"/>
    </source>
</evidence>
<evidence type="ECO:0000256" key="2">
    <source>
        <dbReference type="ARBA" id="ARBA00023319"/>
    </source>
</evidence>
<feature type="domain" description="Ig-like" evidence="3">
    <location>
        <begin position="32"/>
        <end position="122"/>
    </location>
</feature>
<dbReference type="FunFam" id="2.60.40.10:FF:002294">
    <property type="entry name" value="Immunoglobulin-like and fibronectin type III domain-containing 1, tandem duplicate 3"/>
    <property type="match status" value="1"/>
</dbReference>
<dbReference type="GO" id="GO:0045214">
    <property type="term" value="P:sarcomere organization"/>
    <property type="evidence" value="ECO:0007669"/>
    <property type="project" value="TreeGrafter"/>
</dbReference>
<dbReference type="Pfam" id="PF18362">
    <property type="entry name" value="THB"/>
    <property type="match status" value="1"/>
</dbReference>
<evidence type="ECO:0000259" key="3">
    <source>
        <dbReference type="PROSITE" id="PS50835"/>
    </source>
</evidence>
<dbReference type="FunFam" id="2.60.40.10:FF:001401">
    <property type="entry name" value="immunoglobulin-like and fibronectin type III domain-containing protein 1"/>
    <property type="match status" value="1"/>
</dbReference>
<feature type="domain" description="Fibronectin type-III" evidence="4">
    <location>
        <begin position="707"/>
        <end position="804"/>
    </location>
</feature>
<dbReference type="InterPro" id="IPR040849">
    <property type="entry name" value="MyBP-C_THB"/>
</dbReference>
<dbReference type="SMART" id="SM00060">
    <property type="entry name" value="FN3"/>
    <property type="match status" value="4"/>
</dbReference>
<dbReference type="Gene3D" id="2.60.40.10">
    <property type="entry name" value="Immunoglobulins"/>
    <property type="match status" value="11"/>
</dbReference>
<dbReference type="InterPro" id="IPR007110">
    <property type="entry name" value="Ig-like_dom"/>
</dbReference>
<dbReference type="SUPFAM" id="SSF49265">
    <property type="entry name" value="Fibronectin type III"/>
    <property type="match status" value="2"/>
</dbReference>
<dbReference type="InterPro" id="IPR013098">
    <property type="entry name" value="Ig_I-set"/>
</dbReference>
<dbReference type="FunFam" id="2.60.40.10:FF:001438">
    <property type="entry name" value="Immunoglobulin-like and fibronectin type III domain-containing protein 1"/>
    <property type="match status" value="1"/>
</dbReference>
<feature type="domain" description="Ig-like" evidence="3">
    <location>
        <begin position="429"/>
        <end position="506"/>
    </location>
</feature>
<dbReference type="FunFam" id="2.60.40.10:FF:001097">
    <property type="entry name" value="Immunoglobulin-like and fibronectin type III domain-containing protein 1"/>
    <property type="match status" value="1"/>
</dbReference>
<dbReference type="InterPro" id="IPR003961">
    <property type="entry name" value="FN3_dom"/>
</dbReference>
<name>A0A8B9HRA1_ASTMX</name>
<dbReference type="FunFam" id="2.60.40.10:FF:001435">
    <property type="entry name" value="Immunoglobulin-like and fibronectin type III domain-containing 1"/>
    <property type="match status" value="1"/>
</dbReference>
<dbReference type="FunFam" id="2.60.40.10:FF:001231">
    <property type="entry name" value="Immunoglobulin-like and fibronectin type III domain containing 1"/>
    <property type="match status" value="1"/>
</dbReference>
<dbReference type="InterPro" id="IPR036116">
    <property type="entry name" value="FN3_sf"/>
</dbReference>
<dbReference type="InterPro" id="IPR050964">
    <property type="entry name" value="Striated_Muscle_Regulatory"/>
</dbReference>
<dbReference type="Pfam" id="PF00041">
    <property type="entry name" value="fn3"/>
    <property type="match status" value="2"/>
</dbReference>
<dbReference type="Proteomes" id="UP000694621">
    <property type="component" value="Unplaced"/>
</dbReference>
<dbReference type="CDD" id="cd00063">
    <property type="entry name" value="FN3"/>
    <property type="match status" value="4"/>
</dbReference>
<evidence type="ECO:0000313" key="6">
    <source>
        <dbReference type="Proteomes" id="UP000694621"/>
    </source>
</evidence>
<dbReference type="SUPFAM" id="SSF48726">
    <property type="entry name" value="Immunoglobulin"/>
    <property type="match status" value="6"/>
</dbReference>
<keyword evidence="1" id="KW-0677">Repeat</keyword>
<dbReference type="Pfam" id="PF07679">
    <property type="entry name" value="I-set"/>
    <property type="match status" value="5"/>
</dbReference>
<proteinExistence type="predicted"/>
<dbReference type="PROSITE" id="PS50853">
    <property type="entry name" value="FN3"/>
    <property type="match status" value="3"/>
</dbReference>
<evidence type="ECO:0000256" key="1">
    <source>
        <dbReference type="ARBA" id="ARBA00022737"/>
    </source>
</evidence>
<keyword evidence="2" id="KW-0393">Immunoglobulin domain</keyword>